<evidence type="ECO:0000259" key="6">
    <source>
        <dbReference type="Pfam" id="PF08159"/>
    </source>
</evidence>
<proteinExistence type="inferred from homology"/>
<dbReference type="AlphaFoldDB" id="A0A6G1GVK8"/>
<sequence length="753" mass="84796">MAPTPKQKAPKGSSSSARSGGSGHTSAITDARFSNLTTDPRFRLPSRKNTQLKLDSRFKRIVEDDDFTKKASVDRLGRKIKADKSRRDLEKIYKFEDEEDEFDDDEEVRKELNRVTGKNYDPAREGGFSTSEENDSSESEDEDSEGEPDAEEDVAEGCLPGIKGQQEEEIPMGDATHRIALVNLDWDNIRAVDIMAVASSFLPEGGRIESVSVYPSEFGRERMEREAMEGPARELFAGLKRGRGTVKPEEITEEAEEDSDEEEARIRKNLQKEENAEDFDPTHLRTYQLQRLRYFYAVITTNSPTAASALMEALDGREYLSSANFFDLRFVPDDTSFEHDKPRDGDVCREVPEGYKPRDFVTDALTRSKVKLTWDDDDGDRKEILQKAFSRAEAEEMDLKAYIGSDSSDDEHENSDAKNGEDDSDGYIVGKAISTPAKEREGKHDKISVLRAALGLSAEPIKSSKEAKGKKPVGNMQITFSSGLSANKKKDAVFENEPVIEETTAEQYVRKEKERKARRREKAKAARGGVSAAQASEPAPERSCKWDQAEQDVTAGANDDDDPFNDPFFDDPIATSRLEAKKTRLADKAKKRAVREAESAANREKQEELELLMLDEDSKAGKIRHFDMNEIARAEKAKKKFKKTKRDKEAVREADKDDFSVDTHDPRFLKLFENHEFAIDPTNPRFKKTKGMEALLEEGRNKRARKDGREDDGGQMRAKKQKKQHNGENIEGGTDDLKRLVARVKQKGASVST</sequence>
<feature type="region of interest" description="Disordered" evidence="5">
    <location>
        <begin position="403"/>
        <end position="428"/>
    </location>
</feature>
<evidence type="ECO:0000256" key="4">
    <source>
        <dbReference type="ARBA" id="ARBA00023242"/>
    </source>
</evidence>
<dbReference type="InterPro" id="IPR056750">
    <property type="entry name" value="RRM_ESF1"/>
</dbReference>
<feature type="domain" description="NUC153" evidence="6">
    <location>
        <begin position="665"/>
        <end position="693"/>
    </location>
</feature>
<comment type="similarity">
    <text evidence="2">Belongs to the ESF1 family.</text>
</comment>
<keyword evidence="3" id="KW-0175">Coiled coil</keyword>
<feature type="compositionally biased region" description="Basic and acidic residues" evidence="5">
    <location>
        <begin position="646"/>
        <end position="659"/>
    </location>
</feature>
<feature type="domain" description="ESF1 RRM" evidence="7">
    <location>
        <begin position="176"/>
        <end position="344"/>
    </location>
</feature>
<dbReference type="InterPro" id="IPR012580">
    <property type="entry name" value="NUC153"/>
</dbReference>
<dbReference type="InterPro" id="IPR039754">
    <property type="entry name" value="Esf1"/>
</dbReference>
<dbReference type="Pfam" id="PF08159">
    <property type="entry name" value="NUC153"/>
    <property type="match status" value="1"/>
</dbReference>
<feature type="compositionally biased region" description="Acidic residues" evidence="5">
    <location>
        <begin position="132"/>
        <end position="155"/>
    </location>
</feature>
<evidence type="ECO:0000256" key="3">
    <source>
        <dbReference type="ARBA" id="ARBA00023054"/>
    </source>
</evidence>
<keyword evidence="9" id="KW-1185">Reference proteome</keyword>
<dbReference type="Pfam" id="PF25121">
    <property type="entry name" value="RRM_ESF1"/>
    <property type="match status" value="1"/>
</dbReference>
<evidence type="ECO:0000256" key="1">
    <source>
        <dbReference type="ARBA" id="ARBA00004604"/>
    </source>
</evidence>
<feature type="region of interest" description="Disordered" evidence="5">
    <location>
        <begin position="243"/>
        <end position="265"/>
    </location>
</feature>
<dbReference type="PANTHER" id="PTHR12202">
    <property type="entry name" value="ESF1 HOMOLOG"/>
    <property type="match status" value="1"/>
</dbReference>
<evidence type="ECO:0000256" key="2">
    <source>
        <dbReference type="ARBA" id="ARBA00009087"/>
    </source>
</evidence>
<feature type="region of interest" description="Disordered" evidence="5">
    <location>
        <begin position="505"/>
        <end position="607"/>
    </location>
</feature>
<evidence type="ECO:0000256" key="5">
    <source>
        <dbReference type="SAM" id="MobiDB-lite"/>
    </source>
</evidence>
<feature type="compositionally biased region" description="Acidic residues" evidence="5">
    <location>
        <begin position="96"/>
        <end position="106"/>
    </location>
</feature>
<dbReference type="OrthoDB" id="431825at2759"/>
<evidence type="ECO:0000313" key="9">
    <source>
        <dbReference type="Proteomes" id="UP000800041"/>
    </source>
</evidence>
<dbReference type="EMBL" id="ML977164">
    <property type="protein sequence ID" value="KAF1984986.1"/>
    <property type="molecule type" value="Genomic_DNA"/>
</dbReference>
<evidence type="ECO:0000259" key="7">
    <source>
        <dbReference type="Pfam" id="PF25121"/>
    </source>
</evidence>
<evidence type="ECO:0000313" key="8">
    <source>
        <dbReference type="EMBL" id="KAF1984986.1"/>
    </source>
</evidence>
<comment type="subcellular location">
    <subcellularLocation>
        <location evidence="1">Nucleus</location>
        <location evidence="1">Nucleolus</location>
    </subcellularLocation>
</comment>
<keyword evidence="4" id="KW-0539">Nucleus</keyword>
<reference evidence="8" key="1">
    <citation type="journal article" date="2020" name="Stud. Mycol.">
        <title>101 Dothideomycetes genomes: a test case for predicting lifestyles and emergence of pathogens.</title>
        <authorList>
            <person name="Haridas S."/>
            <person name="Albert R."/>
            <person name="Binder M."/>
            <person name="Bloem J."/>
            <person name="Labutti K."/>
            <person name="Salamov A."/>
            <person name="Andreopoulos B."/>
            <person name="Baker S."/>
            <person name="Barry K."/>
            <person name="Bills G."/>
            <person name="Bluhm B."/>
            <person name="Cannon C."/>
            <person name="Castanera R."/>
            <person name="Culley D."/>
            <person name="Daum C."/>
            <person name="Ezra D."/>
            <person name="Gonzalez J."/>
            <person name="Henrissat B."/>
            <person name="Kuo A."/>
            <person name="Liang C."/>
            <person name="Lipzen A."/>
            <person name="Lutzoni F."/>
            <person name="Magnuson J."/>
            <person name="Mondo S."/>
            <person name="Nolan M."/>
            <person name="Ohm R."/>
            <person name="Pangilinan J."/>
            <person name="Park H.-J."/>
            <person name="Ramirez L."/>
            <person name="Alfaro M."/>
            <person name="Sun H."/>
            <person name="Tritt A."/>
            <person name="Yoshinaga Y."/>
            <person name="Zwiers L.-H."/>
            <person name="Turgeon B."/>
            <person name="Goodwin S."/>
            <person name="Spatafora J."/>
            <person name="Crous P."/>
            <person name="Grigoriev I."/>
        </authorList>
    </citation>
    <scope>NUCLEOTIDE SEQUENCE</scope>
    <source>
        <strain evidence="8">CBS 113979</strain>
    </source>
</reference>
<dbReference type="PANTHER" id="PTHR12202:SF0">
    <property type="entry name" value="ESF1 HOMOLOG"/>
    <property type="match status" value="1"/>
</dbReference>
<feature type="compositionally biased region" description="Basic and acidic residues" evidence="5">
    <location>
        <begin position="539"/>
        <end position="548"/>
    </location>
</feature>
<accession>A0A6G1GVK8</accession>
<protein>
    <submittedName>
        <fullName evidence="8">Uncharacterized protein</fullName>
    </submittedName>
</protein>
<dbReference type="Proteomes" id="UP000800041">
    <property type="component" value="Unassembled WGS sequence"/>
</dbReference>
<feature type="compositionally biased region" description="Basic and acidic residues" evidence="5">
    <location>
        <begin position="697"/>
        <end position="714"/>
    </location>
</feature>
<dbReference type="GO" id="GO:0003723">
    <property type="term" value="F:RNA binding"/>
    <property type="evidence" value="ECO:0007669"/>
    <property type="project" value="TreeGrafter"/>
</dbReference>
<organism evidence="8 9">
    <name type="scientific">Aulographum hederae CBS 113979</name>
    <dbReference type="NCBI Taxonomy" id="1176131"/>
    <lineage>
        <taxon>Eukaryota</taxon>
        <taxon>Fungi</taxon>
        <taxon>Dikarya</taxon>
        <taxon>Ascomycota</taxon>
        <taxon>Pezizomycotina</taxon>
        <taxon>Dothideomycetes</taxon>
        <taxon>Pleosporomycetidae</taxon>
        <taxon>Aulographales</taxon>
        <taxon>Aulographaceae</taxon>
    </lineage>
</organism>
<feature type="region of interest" description="Disordered" evidence="5">
    <location>
        <begin position="1"/>
        <end position="50"/>
    </location>
</feature>
<dbReference type="GO" id="GO:0005730">
    <property type="term" value="C:nucleolus"/>
    <property type="evidence" value="ECO:0007669"/>
    <property type="project" value="UniProtKB-SubCell"/>
</dbReference>
<feature type="region of interest" description="Disordered" evidence="5">
    <location>
        <begin position="637"/>
        <end position="659"/>
    </location>
</feature>
<feature type="region of interest" description="Disordered" evidence="5">
    <location>
        <begin position="88"/>
        <end position="171"/>
    </location>
</feature>
<gene>
    <name evidence="8" type="ORF">K402DRAFT_115523</name>
</gene>
<feature type="compositionally biased region" description="Basic and acidic residues" evidence="5">
    <location>
        <begin position="578"/>
        <end position="607"/>
    </location>
</feature>
<name>A0A6G1GVK8_9PEZI</name>
<feature type="region of interest" description="Disordered" evidence="5">
    <location>
        <begin position="696"/>
        <end position="753"/>
    </location>
</feature>
<dbReference type="GO" id="GO:0006364">
    <property type="term" value="P:rRNA processing"/>
    <property type="evidence" value="ECO:0007669"/>
    <property type="project" value="InterPro"/>
</dbReference>
<feature type="compositionally biased region" description="Acidic residues" evidence="5">
    <location>
        <begin position="251"/>
        <end position="263"/>
    </location>
</feature>